<dbReference type="OMA" id="CWDALEN"/>
<dbReference type="OrthoDB" id="4216327at2759"/>
<feature type="chain" id="PRO_5003523950" description="Ecp2 effector protein domain-containing protein" evidence="1">
    <location>
        <begin position="20"/>
        <end position="128"/>
    </location>
</feature>
<dbReference type="InParanoid" id="G9N487"/>
<keyword evidence="3" id="KW-1185">Reference proteome</keyword>
<dbReference type="Pfam" id="PF21691">
    <property type="entry name" value="LDL"/>
    <property type="match status" value="1"/>
</dbReference>
<keyword evidence="1" id="KW-0732">Signal</keyword>
<name>G9N487_HYPVG</name>
<dbReference type="RefSeq" id="XP_013952613.1">
    <property type="nucleotide sequence ID" value="XM_014097138.1"/>
</dbReference>
<proteinExistence type="predicted"/>
<gene>
    <name evidence="2" type="ORF">TRIVIDRAFT_68434</name>
</gene>
<evidence type="ECO:0008006" key="4">
    <source>
        <dbReference type="Google" id="ProtNLM"/>
    </source>
</evidence>
<feature type="signal peptide" evidence="1">
    <location>
        <begin position="1"/>
        <end position="19"/>
    </location>
</feature>
<dbReference type="AlphaFoldDB" id="G9N487"/>
<organism evidence="2 3">
    <name type="scientific">Hypocrea virens (strain Gv29-8 / FGSC 10586)</name>
    <name type="common">Gliocladium virens</name>
    <name type="synonym">Trichoderma virens</name>
    <dbReference type="NCBI Taxonomy" id="413071"/>
    <lineage>
        <taxon>Eukaryota</taxon>
        <taxon>Fungi</taxon>
        <taxon>Dikarya</taxon>
        <taxon>Ascomycota</taxon>
        <taxon>Pezizomycotina</taxon>
        <taxon>Sordariomycetes</taxon>
        <taxon>Hypocreomycetidae</taxon>
        <taxon>Hypocreales</taxon>
        <taxon>Hypocreaceae</taxon>
        <taxon>Trichoderma</taxon>
    </lineage>
</organism>
<protein>
    <recommendedName>
        <fullName evidence="4">Ecp2 effector protein domain-containing protein</fullName>
    </recommendedName>
</protein>
<reference evidence="2 3" key="1">
    <citation type="journal article" date="2011" name="Genome Biol.">
        <title>Comparative genome sequence analysis underscores mycoparasitism as the ancestral life style of Trichoderma.</title>
        <authorList>
            <person name="Kubicek C.P."/>
            <person name="Herrera-Estrella A."/>
            <person name="Seidl-Seiboth V."/>
            <person name="Martinez D.A."/>
            <person name="Druzhinina I.S."/>
            <person name="Thon M."/>
            <person name="Zeilinger S."/>
            <person name="Casas-Flores S."/>
            <person name="Horwitz B.A."/>
            <person name="Mukherjee P.K."/>
            <person name="Mukherjee M."/>
            <person name="Kredics L."/>
            <person name="Alcaraz L.D."/>
            <person name="Aerts A."/>
            <person name="Antal Z."/>
            <person name="Atanasova L."/>
            <person name="Cervantes-Badillo M.G."/>
            <person name="Challacombe J."/>
            <person name="Chertkov O."/>
            <person name="McCluskey K."/>
            <person name="Coulpier F."/>
            <person name="Deshpande N."/>
            <person name="von Doehren H."/>
            <person name="Ebbole D.J."/>
            <person name="Esquivel-Naranjo E.U."/>
            <person name="Fekete E."/>
            <person name="Flipphi M."/>
            <person name="Glaser F."/>
            <person name="Gomez-Rodriguez E.Y."/>
            <person name="Gruber S."/>
            <person name="Han C."/>
            <person name="Henrissat B."/>
            <person name="Hermosa R."/>
            <person name="Hernandez-Onate M."/>
            <person name="Karaffa L."/>
            <person name="Kosti I."/>
            <person name="Le Crom S."/>
            <person name="Lindquist E."/>
            <person name="Lucas S."/>
            <person name="Luebeck M."/>
            <person name="Luebeck P.S."/>
            <person name="Margeot A."/>
            <person name="Metz B."/>
            <person name="Misra M."/>
            <person name="Nevalainen H."/>
            <person name="Omann M."/>
            <person name="Packer N."/>
            <person name="Perrone G."/>
            <person name="Uresti-Rivera E.E."/>
            <person name="Salamov A."/>
            <person name="Schmoll M."/>
            <person name="Seiboth B."/>
            <person name="Shapiro H."/>
            <person name="Sukno S."/>
            <person name="Tamayo-Ramos J.A."/>
            <person name="Tisch D."/>
            <person name="Wiest A."/>
            <person name="Wilkinson H.H."/>
            <person name="Zhang M."/>
            <person name="Coutinho P.M."/>
            <person name="Kenerley C.M."/>
            <person name="Monte E."/>
            <person name="Baker S.E."/>
            <person name="Grigoriev I.V."/>
        </authorList>
    </citation>
    <scope>NUCLEOTIDE SEQUENCE [LARGE SCALE GENOMIC DNA]</scope>
    <source>
        <strain evidence="3">Gv29-8 / FGSC 10586</strain>
    </source>
</reference>
<evidence type="ECO:0000256" key="1">
    <source>
        <dbReference type="SAM" id="SignalP"/>
    </source>
</evidence>
<evidence type="ECO:0000313" key="2">
    <source>
        <dbReference type="EMBL" id="EHK18413.1"/>
    </source>
</evidence>
<dbReference type="HOGENOM" id="CLU_146162_0_0_1"/>
<dbReference type="VEuPathDB" id="FungiDB:TRIVIDRAFT_68434"/>
<dbReference type="InterPro" id="IPR048508">
    <property type="entry name" value="LDL"/>
</dbReference>
<evidence type="ECO:0000313" key="3">
    <source>
        <dbReference type="Proteomes" id="UP000007115"/>
    </source>
</evidence>
<sequence>MLSFKAIAVTLALINVSHAATCEGGSAIACTINDGALPRVSDMWTARQNYCGQNQWQWNSCYRYQNGPATAIFIQNSSPGGNNQQVCWDALENIINQCSSLGQGQAFGYYDYNGVRYRMGGCSNAHVC</sequence>
<dbReference type="Proteomes" id="UP000007115">
    <property type="component" value="Unassembled WGS sequence"/>
</dbReference>
<dbReference type="GeneID" id="25797092"/>
<dbReference type="EMBL" id="ABDF02000086">
    <property type="protein sequence ID" value="EHK18413.1"/>
    <property type="molecule type" value="Genomic_DNA"/>
</dbReference>
<comment type="caution">
    <text evidence="2">The sequence shown here is derived from an EMBL/GenBank/DDBJ whole genome shotgun (WGS) entry which is preliminary data.</text>
</comment>
<accession>G9N487</accession>